<dbReference type="Pfam" id="PF07167">
    <property type="entry name" value="PhaC_N"/>
    <property type="match status" value="1"/>
</dbReference>
<dbReference type="Proteomes" id="UP000472320">
    <property type="component" value="Unassembled WGS sequence"/>
</dbReference>
<accession>A0A6L6QPU5</accession>
<keyword evidence="1" id="KW-0808">Transferase</keyword>
<evidence type="ECO:0000259" key="3">
    <source>
        <dbReference type="Pfam" id="PF07167"/>
    </source>
</evidence>
<gene>
    <name evidence="4" type="ORF">GM658_25260</name>
</gene>
<evidence type="ECO:0000313" key="5">
    <source>
        <dbReference type="Proteomes" id="UP000472320"/>
    </source>
</evidence>
<proteinExistence type="predicted"/>
<dbReference type="InterPro" id="IPR051321">
    <property type="entry name" value="PHA/PHB_synthase"/>
</dbReference>
<keyword evidence="4" id="KW-0378">Hydrolase</keyword>
<organism evidence="4 5">
    <name type="scientific">Massilia eburnea</name>
    <dbReference type="NCBI Taxonomy" id="1776165"/>
    <lineage>
        <taxon>Bacteria</taxon>
        <taxon>Pseudomonadati</taxon>
        <taxon>Pseudomonadota</taxon>
        <taxon>Betaproteobacteria</taxon>
        <taxon>Burkholderiales</taxon>
        <taxon>Oxalobacteraceae</taxon>
        <taxon>Telluria group</taxon>
        <taxon>Massilia</taxon>
    </lineage>
</organism>
<dbReference type="PANTHER" id="PTHR36837">
    <property type="entry name" value="POLY(3-HYDROXYALKANOATE) POLYMERASE SUBUNIT PHAC"/>
    <property type="match status" value="1"/>
</dbReference>
<dbReference type="AlphaFoldDB" id="A0A6L6QPU5"/>
<dbReference type="PANTHER" id="PTHR36837:SF5">
    <property type="entry name" value="POLY-3-HYDROXYBUTYRATE SYNTHASE"/>
    <property type="match status" value="1"/>
</dbReference>
<keyword evidence="2" id="KW-0012">Acyltransferase</keyword>
<protein>
    <submittedName>
        <fullName evidence="4">Alpha/beta hydrolase</fullName>
    </submittedName>
</protein>
<dbReference type="OrthoDB" id="7208816at2"/>
<reference evidence="4 5" key="1">
    <citation type="submission" date="2019-11" db="EMBL/GenBank/DDBJ databases">
        <title>Type strains purchased from KCTC, JCM and DSMZ.</title>
        <authorList>
            <person name="Lu H."/>
        </authorList>
    </citation>
    <scope>NUCLEOTIDE SEQUENCE [LARGE SCALE GENOMIC DNA]</scope>
    <source>
        <strain evidence="4 5">JCM 31587</strain>
    </source>
</reference>
<dbReference type="GO" id="GO:0016746">
    <property type="term" value="F:acyltransferase activity"/>
    <property type="evidence" value="ECO:0007669"/>
    <property type="project" value="UniProtKB-KW"/>
</dbReference>
<sequence length="536" mass="59902">MPNPFAQVAAAWLAHPMELARAWHELATVAWATGMPAPVAEAAEGDDRFTDPTWRSNPFFHGLMQQYLGFTRTLERQVYDTPGVSEREARSAAFWLRHWCNAVAPSNFALTNPQVLRRAFDSGGASLRQGFEEWLRDLLAGDLRMVDPAHFELGRDLAATPGRVVMRNSLMELIQYAPVRTQVRSMPLVLVPPWINKYYILDLTERQSLVRHLVEQGFDVFIVSWKNPGATMAGVTFEDHLFDGILAAIEAARTIAGVPQVHAVGYCIGGTSLSALMAWLNQRHRSARQVPVAHWTLLATLTDFSKPGDIASFINDDTVAMLDGLMARQGFLDAQQIGWSFRMLRPNTQIWRYVVHKYLLGEPAPALAPLAWNADGTRQPRATHAFCLRELYQDNKLAQPGRLDIRGQKLDLGRIRQPLYAVGAVADHITPWRSTYRSAALVGAPVRYVLTASGHILGIINPPGGNAKQQFWSAPLISGRDAKDWLAVQTPTAGSWWQDWTQWLHARCGAMRTPAAQAHPDYPWLCDAPGNYVREH</sequence>
<evidence type="ECO:0000313" key="4">
    <source>
        <dbReference type="EMBL" id="MTW13927.1"/>
    </source>
</evidence>
<feature type="domain" description="Poly-beta-hydroxybutyrate polymerase N-terminal" evidence="3">
    <location>
        <begin position="46"/>
        <end position="212"/>
    </location>
</feature>
<dbReference type="GO" id="GO:0042619">
    <property type="term" value="P:poly-hydroxybutyrate biosynthetic process"/>
    <property type="evidence" value="ECO:0007669"/>
    <property type="project" value="InterPro"/>
</dbReference>
<dbReference type="EMBL" id="WNKX01000030">
    <property type="protein sequence ID" value="MTW13927.1"/>
    <property type="molecule type" value="Genomic_DNA"/>
</dbReference>
<evidence type="ECO:0000256" key="1">
    <source>
        <dbReference type="ARBA" id="ARBA00022679"/>
    </source>
</evidence>
<keyword evidence="5" id="KW-1185">Reference proteome</keyword>
<name>A0A6L6QPU5_9BURK</name>
<dbReference type="Gene3D" id="3.40.50.1820">
    <property type="entry name" value="alpha/beta hydrolase"/>
    <property type="match status" value="1"/>
</dbReference>
<evidence type="ECO:0000256" key="2">
    <source>
        <dbReference type="ARBA" id="ARBA00023315"/>
    </source>
</evidence>
<comment type="caution">
    <text evidence="4">The sequence shown here is derived from an EMBL/GenBank/DDBJ whole genome shotgun (WGS) entry which is preliminary data.</text>
</comment>
<dbReference type="InterPro" id="IPR029058">
    <property type="entry name" value="AB_hydrolase_fold"/>
</dbReference>
<dbReference type="GO" id="GO:0016787">
    <property type="term" value="F:hydrolase activity"/>
    <property type="evidence" value="ECO:0007669"/>
    <property type="project" value="UniProtKB-KW"/>
</dbReference>
<dbReference type="SUPFAM" id="SSF53474">
    <property type="entry name" value="alpha/beta-Hydrolases"/>
    <property type="match status" value="1"/>
</dbReference>
<dbReference type="RefSeq" id="WP_155456840.1">
    <property type="nucleotide sequence ID" value="NZ_WNKX01000030.1"/>
</dbReference>
<dbReference type="InterPro" id="IPR010941">
    <property type="entry name" value="PhaC_N"/>
</dbReference>